<dbReference type="AlphaFoldDB" id="A0A132NNH4"/>
<name>A0A132NNH4_GIAIN</name>
<sequence length="281" mass="31687">MHSIVIKFGRKAKALFFQQSFKMPCGILCFLCLISIAYAVESRTEDAVKMDTLLTEGVHLFLTQLLQSVADDCKTCVTEYTAPAIDLFKDVCAICITEYQEHGLNLYTKGCQDCIDIYRSHLMVPYAGTYSLCRKYYANYDLELFGAGCTKYIIAYLDGGLVLPGEACSHCLKLFIAHSLTVYNGSCYTYIAQNVSKQLAQANIPVAHNFKLGEVLYDGILPVRLYKGCLRSIQNYYAPLWLNFYKDNRYAVCLGIMYFISLMIGLGCLHCGVYRSKRSDL</sequence>
<keyword evidence="1" id="KW-0472">Membrane</keyword>
<dbReference type="Proteomes" id="UP000070089">
    <property type="component" value="Unassembled WGS sequence"/>
</dbReference>
<comment type="caution">
    <text evidence="2">The sequence shown here is derived from an EMBL/GenBank/DDBJ whole genome shotgun (WGS) entry which is preliminary data.</text>
</comment>
<keyword evidence="1" id="KW-0812">Transmembrane</keyword>
<dbReference type="OrthoDB" id="10249981at2759"/>
<protein>
    <submittedName>
        <fullName evidence="2">Uncharacterized protein</fullName>
    </submittedName>
</protein>
<reference evidence="2 3" key="1">
    <citation type="journal article" date="2015" name="Mol. Biochem. Parasitol.">
        <title>Identification of polymorphic genes for use in assemblage B genotyping assays through comparative genomics of multiple assemblage B Giardia duodenalis isolates.</title>
        <authorList>
            <person name="Wielinga C."/>
            <person name="Thompson R.C."/>
            <person name="Monis P."/>
            <person name="Ryan U."/>
        </authorList>
    </citation>
    <scope>NUCLEOTIDE SEQUENCE [LARGE SCALE GENOMIC DNA]</scope>
    <source>
        <strain evidence="2 3">BAH15c1</strain>
    </source>
</reference>
<dbReference type="EMBL" id="JXTI01000167">
    <property type="protein sequence ID" value="KWX11640.1"/>
    <property type="molecule type" value="Genomic_DNA"/>
</dbReference>
<dbReference type="VEuPathDB" id="GiardiaDB:QR46_4394"/>
<evidence type="ECO:0000256" key="1">
    <source>
        <dbReference type="SAM" id="Phobius"/>
    </source>
</evidence>
<accession>A0A132NNH4</accession>
<evidence type="ECO:0000313" key="2">
    <source>
        <dbReference type="EMBL" id="KWX11640.1"/>
    </source>
</evidence>
<gene>
    <name evidence="2" type="ORF">QR46_4394</name>
</gene>
<keyword evidence="1" id="KW-1133">Transmembrane helix</keyword>
<evidence type="ECO:0000313" key="3">
    <source>
        <dbReference type="Proteomes" id="UP000070089"/>
    </source>
</evidence>
<proteinExistence type="predicted"/>
<organism evidence="2 3">
    <name type="scientific">Giardia duodenalis assemblage B</name>
    <dbReference type="NCBI Taxonomy" id="1394984"/>
    <lineage>
        <taxon>Eukaryota</taxon>
        <taxon>Metamonada</taxon>
        <taxon>Diplomonadida</taxon>
        <taxon>Hexamitidae</taxon>
        <taxon>Giardiinae</taxon>
        <taxon>Giardia</taxon>
    </lineage>
</organism>
<feature type="transmembrane region" description="Helical" evidence="1">
    <location>
        <begin position="256"/>
        <end position="274"/>
    </location>
</feature>